<protein>
    <recommendedName>
        <fullName evidence="3">Phosphoribosyl-ATP pyrophosphohydrolase</fullName>
    </recommendedName>
</protein>
<name>A0A0G0VKM2_9BACT</name>
<dbReference type="EMBL" id="LBZB01000007">
    <property type="protein sequence ID" value="KKR63322.1"/>
    <property type="molecule type" value="Genomic_DNA"/>
</dbReference>
<gene>
    <name evidence="1" type="ORF">UU03_C0007G0009</name>
</gene>
<sequence length="129" mass="15180">MRKFRFSKLVRDKIVEDIISNSGTPRWKTLSGREYIQELKKKLVEEGLELLDARDRETPEELADIQEIIDNLLEALGITKERFAEIQNKKNGKRGSFKKRQYIDVVEVKDGAEVIKFYLDHPEKYPEVK</sequence>
<dbReference type="AlphaFoldDB" id="A0A0G0VKM2"/>
<dbReference type="CDD" id="cd11532">
    <property type="entry name" value="NTP-PPase_COG4997"/>
    <property type="match status" value="1"/>
</dbReference>
<evidence type="ECO:0008006" key="3">
    <source>
        <dbReference type="Google" id="ProtNLM"/>
    </source>
</evidence>
<dbReference type="SUPFAM" id="SSF101386">
    <property type="entry name" value="all-alpha NTP pyrophosphatases"/>
    <property type="match status" value="1"/>
</dbReference>
<dbReference type="Proteomes" id="UP000034613">
    <property type="component" value="Unassembled WGS sequence"/>
</dbReference>
<accession>A0A0G0VKM2</accession>
<organism evidence="1 2">
    <name type="scientific">Candidatus Woesebacteria bacterium GW2011_GWA1_40_45</name>
    <dbReference type="NCBI Taxonomy" id="1618554"/>
    <lineage>
        <taxon>Bacteria</taxon>
        <taxon>Candidatus Woeseibacteriota</taxon>
    </lineage>
</organism>
<dbReference type="InterPro" id="IPR038735">
    <property type="entry name" value="MSMEG_1276-like_NTP-PPase_dom"/>
</dbReference>
<evidence type="ECO:0000313" key="2">
    <source>
        <dbReference type="Proteomes" id="UP000034613"/>
    </source>
</evidence>
<proteinExistence type="predicted"/>
<comment type="caution">
    <text evidence="1">The sequence shown here is derived from an EMBL/GenBank/DDBJ whole genome shotgun (WGS) entry which is preliminary data.</text>
</comment>
<reference evidence="1 2" key="1">
    <citation type="journal article" date="2015" name="Nature">
        <title>rRNA introns, odd ribosomes, and small enigmatic genomes across a large radiation of phyla.</title>
        <authorList>
            <person name="Brown C.T."/>
            <person name="Hug L.A."/>
            <person name="Thomas B.C."/>
            <person name="Sharon I."/>
            <person name="Castelle C.J."/>
            <person name="Singh A."/>
            <person name="Wilkins M.J."/>
            <person name="Williams K.H."/>
            <person name="Banfield J.F."/>
        </authorList>
    </citation>
    <scope>NUCLEOTIDE SEQUENCE [LARGE SCALE GENOMIC DNA]</scope>
</reference>
<evidence type="ECO:0000313" key="1">
    <source>
        <dbReference type="EMBL" id="KKR63322.1"/>
    </source>
</evidence>